<name>A0A0S4JHW6_BODSA</name>
<gene>
    <name evidence="2" type="ORF">BSAL_23135</name>
</gene>
<accession>A0A0S4JHW6</accession>
<dbReference type="VEuPathDB" id="TriTrypDB:BSAL_23135"/>
<proteinExistence type="predicted"/>
<evidence type="ECO:0000313" key="2">
    <source>
        <dbReference type="EMBL" id="CUG89733.1"/>
    </source>
</evidence>
<reference evidence="3" key="1">
    <citation type="submission" date="2015-09" db="EMBL/GenBank/DDBJ databases">
        <authorList>
            <consortium name="Pathogen Informatics"/>
        </authorList>
    </citation>
    <scope>NUCLEOTIDE SEQUENCE [LARGE SCALE GENOMIC DNA]</scope>
    <source>
        <strain evidence="3">Lake Konstanz</strain>
    </source>
</reference>
<organism evidence="2 3">
    <name type="scientific">Bodo saltans</name>
    <name type="common">Flagellated protozoan</name>
    <dbReference type="NCBI Taxonomy" id="75058"/>
    <lineage>
        <taxon>Eukaryota</taxon>
        <taxon>Discoba</taxon>
        <taxon>Euglenozoa</taxon>
        <taxon>Kinetoplastea</taxon>
        <taxon>Metakinetoplastina</taxon>
        <taxon>Eubodonida</taxon>
        <taxon>Bodonidae</taxon>
        <taxon>Bodo</taxon>
    </lineage>
</organism>
<evidence type="ECO:0000256" key="1">
    <source>
        <dbReference type="SAM" id="MobiDB-lite"/>
    </source>
</evidence>
<dbReference type="EMBL" id="CYKH01001766">
    <property type="protein sequence ID" value="CUG89733.1"/>
    <property type="molecule type" value="Genomic_DNA"/>
</dbReference>
<protein>
    <submittedName>
        <fullName evidence="2">Uncharacterized protein</fullName>
    </submittedName>
</protein>
<dbReference type="AlphaFoldDB" id="A0A0S4JHW6"/>
<dbReference type="Proteomes" id="UP000051952">
    <property type="component" value="Unassembled WGS sequence"/>
</dbReference>
<feature type="compositionally biased region" description="Polar residues" evidence="1">
    <location>
        <begin position="62"/>
        <end position="77"/>
    </location>
</feature>
<keyword evidence="3" id="KW-1185">Reference proteome</keyword>
<feature type="region of interest" description="Disordered" evidence="1">
    <location>
        <begin position="57"/>
        <end position="87"/>
    </location>
</feature>
<sequence>MPSLLGTKKKTEIQGEKNVMALRCMLMLAMRAPPIGVTSTQVVKRTSHRAAAALLRRSPSSQGIATTRSALPPTASSKPEALRLDPPCTPIRGEVEALQQTTVGRIVYCCSGCGHPAFSGEKLVGVETLDTSGGALHKTGWPTFDDFMGDAVTLRSNLTANSTASVEPDLPHHEIRPPAGVKTSLTLHDVASVRMSVNIVSRGDSFEERASMRSDITKFPKSKLKLPGTINARRQGILFSRLRWS</sequence>
<evidence type="ECO:0000313" key="3">
    <source>
        <dbReference type="Proteomes" id="UP000051952"/>
    </source>
</evidence>